<keyword evidence="6 10" id="KW-0505">Motor protein</keyword>
<reference evidence="15 16" key="1">
    <citation type="journal article" date="2021" name="Comput. Struct. Biotechnol. J.">
        <title>De novo genome assembly of the potent medicinal plant Rehmannia glutinosa using nanopore technology.</title>
        <authorList>
            <person name="Ma L."/>
            <person name="Dong C."/>
            <person name="Song C."/>
            <person name="Wang X."/>
            <person name="Zheng X."/>
            <person name="Niu Y."/>
            <person name="Chen S."/>
            <person name="Feng W."/>
        </authorList>
    </citation>
    <scope>NUCLEOTIDE SEQUENCE [LARGE SCALE GENOMIC DNA]</scope>
    <source>
        <strain evidence="15">DH-2019</strain>
    </source>
</reference>
<feature type="region of interest" description="Disordered" evidence="13">
    <location>
        <begin position="1"/>
        <end position="46"/>
    </location>
</feature>
<organism evidence="15 16">
    <name type="scientific">Rehmannia glutinosa</name>
    <name type="common">Chinese foxglove</name>
    <dbReference type="NCBI Taxonomy" id="99300"/>
    <lineage>
        <taxon>Eukaryota</taxon>
        <taxon>Viridiplantae</taxon>
        <taxon>Streptophyta</taxon>
        <taxon>Embryophyta</taxon>
        <taxon>Tracheophyta</taxon>
        <taxon>Spermatophyta</taxon>
        <taxon>Magnoliopsida</taxon>
        <taxon>eudicotyledons</taxon>
        <taxon>Gunneridae</taxon>
        <taxon>Pentapetalae</taxon>
        <taxon>asterids</taxon>
        <taxon>lamiids</taxon>
        <taxon>Lamiales</taxon>
        <taxon>Orobanchaceae</taxon>
        <taxon>Rehmannieae</taxon>
        <taxon>Rehmannia</taxon>
    </lineage>
</organism>
<dbReference type="InterPro" id="IPR019821">
    <property type="entry name" value="Kinesin_motor_CS"/>
</dbReference>
<dbReference type="InterPro" id="IPR047149">
    <property type="entry name" value="KIF11-like"/>
</dbReference>
<evidence type="ECO:0000256" key="11">
    <source>
        <dbReference type="RuleBase" id="RU000394"/>
    </source>
</evidence>
<evidence type="ECO:0000256" key="10">
    <source>
        <dbReference type="PROSITE-ProRule" id="PRU00283"/>
    </source>
</evidence>
<evidence type="ECO:0000256" key="1">
    <source>
        <dbReference type="ARBA" id="ARBA00004186"/>
    </source>
</evidence>
<dbReference type="Proteomes" id="UP001318860">
    <property type="component" value="Unassembled WGS sequence"/>
</dbReference>
<accession>A0ABR0WD72</accession>
<sequence length="873" mass="97747">MEASQRRGGGGGGMVPISPSQTPRSSDKAVRDLRSGEGSFSGKHDKDKGVNVQVIVRCRPLSEDEVRLHTPVVVSCNDSRREVCAIQNIANKQIDRTFLFDKVFGPSSQQKDLYEQAVCPIVFEVLEGYNCTIFAYGQTGTGKTYTMEGGGRKKNGEFPSDAGVIPRAVRQIFDILEAQNAEYSMKVTFLELYNEEITDLLAPEECPRFTDDKSKKPIALMEDGKGGVFVRGLEEEIVTTANEIYKILEKGSAKRRTAETLLNKQSSRSHSIFSITIHIKECTPEGEEMIKCGKLNLVDLAGSENISRSGAREGRAREAGEINKSLLTLGRVINTLVEHSGHIPYRDSKLTRLLRDSLGGKTKTCIIATISPSIHCLEETLSTLDYAHRAKNIKNKPEVYAAREKNGIYIPRDRYLQDEAEKKAMSEKIERMELDLDSRDKQFAEVQELYNSQQQLTVELSDKLEKSEKTLQETEHALLDLEERHRQANATIKEKEYVISNLLKSEKALVERALELEQNWRTLHQMSQICLPRLLEILHKAVSSSTRQQEIQLKEMEEDMHSFVSTKTQATEELLGHLDKLKTMYGSGIKALDDLAGELDSNSHSTFGRLNSEVSKHSSALEELFKGITSEADTLLQDLQDSLHSQERKLIAYSQQQQEAHRRAVESTRSISKITVNFFNTLDGHASNLGQIVEETQTTNDQKLSELEKKFEECAADEEKQLLAKVAELLAGSNARKKKLKLGAKQWENAQESLFHLEKSNVASVDEIVRGGMATIEALRGRFSSAVSSALEDADTGSKNFLSSIDRRSTIMLNTEKRPINPPSIASIEELRTPSFEELLKSFWDAKSSKQANGDVKHILEAAVSMRDSRMIS</sequence>
<dbReference type="SMART" id="SM00129">
    <property type="entry name" value="KISc"/>
    <property type="match status" value="1"/>
</dbReference>
<evidence type="ECO:0000256" key="4">
    <source>
        <dbReference type="ARBA" id="ARBA00022741"/>
    </source>
</evidence>
<keyword evidence="5 10" id="KW-0067">ATP-binding</keyword>
<dbReference type="InterPro" id="IPR001752">
    <property type="entry name" value="Kinesin_motor_dom"/>
</dbReference>
<evidence type="ECO:0000256" key="5">
    <source>
        <dbReference type="ARBA" id="ARBA00022840"/>
    </source>
</evidence>
<evidence type="ECO:0000256" key="3">
    <source>
        <dbReference type="ARBA" id="ARBA00022701"/>
    </source>
</evidence>
<keyword evidence="16" id="KW-1185">Reference proteome</keyword>
<name>A0ABR0WD72_REHGL</name>
<feature type="binding site" evidence="10">
    <location>
        <begin position="137"/>
        <end position="144"/>
    </location>
    <ligand>
        <name>ATP</name>
        <dbReference type="ChEBI" id="CHEBI:30616"/>
    </ligand>
</feature>
<evidence type="ECO:0000256" key="12">
    <source>
        <dbReference type="SAM" id="Coils"/>
    </source>
</evidence>
<dbReference type="InterPro" id="IPR047241">
    <property type="entry name" value="KIF11-like_kin_motor_dom"/>
</dbReference>
<evidence type="ECO:0000256" key="2">
    <source>
        <dbReference type="ARBA" id="ARBA00022490"/>
    </source>
</evidence>
<feature type="compositionally biased region" description="Basic and acidic residues" evidence="13">
    <location>
        <begin position="25"/>
        <end position="35"/>
    </location>
</feature>
<comment type="subcellular location">
    <subcellularLocation>
        <location evidence="1">Cytoplasm</location>
        <location evidence="1">Cytoskeleton</location>
        <location evidence="1">Spindle</location>
    </subcellularLocation>
</comment>
<keyword evidence="7" id="KW-0206">Cytoskeleton</keyword>
<dbReference type="SUPFAM" id="SSF52540">
    <property type="entry name" value="P-loop containing nucleoside triphosphate hydrolases"/>
    <property type="match status" value="1"/>
</dbReference>
<gene>
    <name evidence="15" type="ORF">DH2020_021361</name>
</gene>
<feature type="coiled-coil region" evidence="12">
    <location>
        <begin position="415"/>
        <end position="491"/>
    </location>
</feature>
<evidence type="ECO:0000256" key="6">
    <source>
        <dbReference type="ARBA" id="ARBA00023175"/>
    </source>
</evidence>
<evidence type="ECO:0000313" key="15">
    <source>
        <dbReference type="EMBL" id="KAK6144541.1"/>
    </source>
</evidence>
<dbReference type="PANTHER" id="PTHR47970">
    <property type="entry name" value="KINESIN-LIKE PROTEIN KIF11"/>
    <property type="match status" value="1"/>
</dbReference>
<keyword evidence="4 10" id="KW-0547">Nucleotide-binding</keyword>
<keyword evidence="12" id="KW-0175">Coiled coil</keyword>
<dbReference type="PROSITE" id="PS00411">
    <property type="entry name" value="KINESIN_MOTOR_1"/>
    <property type="match status" value="1"/>
</dbReference>
<dbReference type="Pfam" id="PF00225">
    <property type="entry name" value="Kinesin"/>
    <property type="match status" value="1"/>
</dbReference>
<dbReference type="InterPro" id="IPR036961">
    <property type="entry name" value="Kinesin_motor_dom_sf"/>
</dbReference>
<evidence type="ECO:0000256" key="7">
    <source>
        <dbReference type="ARBA" id="ARBA00023212"/>
    </source>
</evidence>
<proteinExistence type="inferred from homology"/>
<comment type="similarity">
    <text evidence="8">Belongs to the TRAFAC class myosin-kinesin ATPase superfamily. Kinesin family. KIN-5/BimC subfamily.</text>
</comment>
<evidence type="ECO:0000259" key="14">
    <source>
        <dbReference type="PROSITE" id="PS50067"/>
    </source>
</evidence>
<dbReference type="PROSITE" id="PS50067">
    <property type="entry name" value="KINESIN_MOTOR_2"/>
    <property type="match status" value="1"/>
</dbReference>
<dbReference type="CDD" id="cd01364">
    <property type="entry name" value="KISc_BimC_Eg5"/>
    <property type="match status" value="1"/>
</dbReference>
<evidence type="ECO:0000256" key="9">
    <source>
        <dbReference type="ARBA" id="ARBA00046159"/>
    </source>
</evidence>
<dbReference type="PRINTS" id="PR00380">
    <property type="entry name" value="KINESINHEAVY"/>
</dbReference>
<evidence type="ECO:0000256" key="8">
    <source>
        <dbReference type="ARBA" id="ARBA00034704"/>
    </source>
</evidence>
<keyword evidence="3 11" id="KW-0493">Microtubule</keyword>
<dbReference type="EMBL" id="JABTTQ020000012">
    <property type="protein sequence ID" value="KAK6144541.1"/>
    <property type="molecule type" value="Genomic_DNA"/>
</dbReference>
<evidence type="ECO:0000313" key="16">
    <source>
        <dbReference type="Proteomes" id="UP001318860"/>
    </source>
</evidence>
<dbReference type="InterPro" id="IPR027417">
    <property type="entry name" value="P-loop_NTPase"/>
</dbReference>
<comment type="function">
    <text evidence="9">Responsible for microtubule translocation. May be important for the organization of phragmoplast-specific arrays of microtubules. Plays an essential role in stabilizing the mitotic spindle. Required during mitotic cytokinesis.</text>
</comment>
<feature type="domain" description="Kinesin motor" evidence="14">
    <location>
        <begin position="51"/>
        <end position="393"/>
    </location>
</feature>
<protein>
    <recommendedName>
        <fullName evidence="11">Kinesin-like protein</fullName>
    </recommendedName>
</protein>
<evidence type="ECO:0000256" key="13">
    <source>
        <dbReference type="SAM" id="MobiDB-lite"/>
    </source>
</evidence>
<dbReference type="PANTHER" id="PTHR47970:SF9">
    <property type="entry name" value="KINESIN-LIKE PROTEIN KIN-5D"/>
    <property type="match status" value="1"/>
</dbReference>
<keyword evidence="2" id="KW-0963">Cytoplasm</keyword>
<comment type="caution">
    <text evidence="15">The sequence shown here is derived from an EMBL/GenBank/DDBJ whole genome shotgun (WGS) entry which is preliminary data.</text>
</comment>
<dbReference type="Gene3D" id="3.40.850.10">
    <property type="entry name" value="Kinesin motor domain"/>
    <property type="match status" value="1"/>
</dbReference>